<gene>
    <name evidence="1" type="ORF">Mgra_00006910</name>
</gene>
<organism evidence="1 2">
    <name type="scientific">Meloidogyne graminicola</name>
    <dbReference type="NCBI Taxonomy" id="189291"/>
    <lineage>
        <taxon>Eukaryota</taxon>
        <taxon>Metazoa</taxon>
        <taxon>Ecdysozoa</taxon>
        <taxon>Nematoda</taxon>
        <taxon>Chromadorea</taxon>
        <taxon>Rhabditida</taxon>
        <taxon>Tylenchina</taxon>
        <taxon>Tylenchomorpha</taxon>
        <taxon>Tylenchoidea</taxon>
        <taxon>Meloidogynidae</taxon>
        <taxon>Meloidogyninae</taxon>
        <taxon>Meloidogyne</taxon>
    </lineage>
</organism>
<dbReference type="Proteomes" id="UP000605970">
    <property type="component" value="Unassembled WGS sequence"/>
</dbReference>
<protein>
    <submittedName>
        <fullName evidence="1">Uncharacterized protein</fullName>
    </submittedName>
</protein>
<comment type="caution">
    <text evidence="1">The sequence shown here is derived from an EMBL/GenBank/DDBJ whole genome shotgun (WGS) entry which is preliminary data.</text>
</comment>
<dbReference type="EMBL" id="JABEBT010000071">
    <property type="protein sequence ID" value="KAF7633731.1"/>
    <property type="molecule type" value="Genomic_DNA"/>
</dbReference>
<reference evidence="1" key="1">
    <citation type="journal article" date="2020" name="Ecol. Evol.">
        <title>Genome structure and content of the rice root-knot nematode (Meloidogyne graminicola).</title>
        <authorList>
            <person name="Phan N.T."/>
            <person name="Danchin E.G.J."/>
            <person name="Klopp C."/>
            <person name="Perfus-Barbeoch L."/>
            <person name="Kozlowski D.K."/>
            <person name="Koutsovoulos G.D."/>
            <person name="Lopez-Roques C."/>
            <person name="Bouchez O."/>
            <person name="Zahm M."/>
            <person name="Besnard G."/>
            <person name="Bellafiore S."/>
        </authorList>
    </citation>
    <scope>NUCLEOTIDE SEQUENCE</scope>
    <source>
        <strain evidence="1">VN-18</strain>
    </source>
</reference>
<sequence length="53" mass="6170">MKKFLEENTCSELLKEVIQESLKNCLLVCDNFGVFEGKYVKLKEEISNIFVIL</sequence>
<keyword evidence="2" id="KW-1185">Reference proteome</keyword>
<dbReference type="AlphaFoldDB" id="A0A8S9ZKA8"/>
<proteinExistence type="predicted"/>
<evidence type="ECO:0000313" key="1">
    <source>
        <dbReference type="EMBL" id="KAF7633731.1"/>
    </source>
</evidence>
<accession>A0A8S9ZKA8</accession>
<evidence type="ECO:0000313" key="2">
    <source>
        <dbReference type="Proteomes" id="UP000605970"/>
    </source>
</evidence>
<name>A0A8S9ZKA8_9BILA</name>